<gene>
    <name evidence="1" type="ORF">V8G54_003174</name>
</gene>
<dbReference type="Proteomes" id="UP001374535">
    <property type="component" value="Chromosome 1"/>
</dbReference>
<protein>
    <submittedName>
        <fullName evidence="1">Uncharacterized protein</fullName>
    </submittedName>
</protein>
<keyword evidence="2" id="KW-1185">Reference proteome</keyword>
<evidence type="ECO:0000313" key="2">
    <source>
        <dbReference type="Proteomes" id="UP001374535"/>
    </source>
</evidence>
<reference evidence="1 2" key="1">
    <citation type="journal article" date="2023" name="Life. Sci Alliance">
        <title>Evolutionary insights into 3D genome organization and epigenetic landscape of Vigna mungo.</title>
        <authorList>
            <person name="Junaid A."/>
            <person name="Singh B."/>
            <person name="Bhatia S."/>
        </authorList>
    </citation>
    <scope>NUCLEOTIDE SEQUENCE [LARGE SCALE GENOMIC DNA]</scope>
    <source>
        <strain evidence="1">Urdbean</strain>
    </source>
</reference>
<organism evidence="1 2">
    <name type="scientific">Vigna mungo</name>
    <name type="common">Black gram</name>
    <name type="synonym">Phaseolus mungo</name>
    <dbReference type="NCBI Taxonomy" id="3915"/>
    <lineage>
        <taxon>Eukaryota</taxon>
        <taxon>Viridiplantae</taxon>
        <taxon>Streptophyta</taxon>
        <taxon>Embryophyta</taxon>
        <taxon>Tracheophyta</taxon>
        <taxon>Spermatophyta</taxon>
        <taxon>Magnoliopsida</taxon>
        <taxon>eudicotyledons</taxon>
        <taxon>Gunneridae</taxon>
        <taxon>Pentapetalae</taxon>
        <taxon>rosids</taxon>
        <taxon>fabids</taxon>
        <taxon>Fabales</taxon>
        <taxon>Fabaceae</taxon>
        <taxon>Papilionoideae</taxon>
        <taxon>50 kb inversion clade</taxon>
        <taxon>NPAAA clade</taxon>
        <taxon>indigoferoid/millettioid clade</taxon>
        <taxon>Phaseoleae</taxon>
        <taxon>Vigna</taxon>
    </lineage>
</organism>
<sequence length="110" mass="12467">MEDQKNEESARNVLVSSYVTGNDTTNQLQKLSPYCLIREIPRKKRTVMLRKKMILKRFHLLLMKMSENEENPDESSTEEVLLLNDASNFIAADEIGLGGVLLKPSDNISA</sequence>
<accession>A0AAQ3PA06</accession>
<dbReference type="EMBL" id="CP144700">
    <property type="protein sequence ID" value="WVZ24630.1"/>
    <property type="molecule type" value="Genomic_DNA"/>
</dbReference>
<proteinExistence type="predicted"/>
<name>A0AAQ3PA06_VIGMU</name>
<dbReference type="AlphaFoldDB" id="A0AAQ3PA06"/>
<evidence type="ECO:0000313" key="1">
    <source>
        <dbReference type="EMBL" id="WVZ24630.1"/>
    </source>
</evidence>